<evidence type="ECO:0000313" key="1">
    <source>
        <dbReference type="EMBL" id="ABV12931.1"/>
    </source>
</evidence>
<reference evidence="1 2" key="1">
    <citation type="submission" date="2007-08" db="EMBL/GenBank/DDBJ databases">
        <authorList>
            <consortium name="The Citrobacter koseri Genome Sequencing Project"/>
            <person name="McClelland M."/>
            <person name="Sanderson E.K."/>
            <person name="Porwollik S."/>
            <person name="Spieth J."/>
            <person name="Clifton W.S."/>
            <person name="Latreille P."/>
            <person name="Courtney L."/>
            <person name="Wang C."/>
            <person name="Pepin K."/>
            <person name="Bhonagiri V."/>
            <person name="Nash W."/>
            <person name="Johnson M."/>
            <person name="Thiruvilangam P."/>
            <person name="Wilson R."/>
        </authorList>
    </citation>
    <scope>NUCLEOTIDE SEQUENCE [LARGE SCALE GENOMIC DNA]</scope>
    <source>
        <strain evidence="2">ATCC BAA-895 / CDC 4225-83 / SGSC4696</strain>
    </source>
</reference>
<name>A8AHG9_CITK8</name>
<gene>
    <name evidence="1" type="ordered locus">CKO_01802</name>
</gene>
<dbReference type="EMBL" id="CP000822">
    <property type="protein sequence ID" value="ABV12931.1"/>
    <property type="molecule type" value="Genomic_DNA"/>
</dbReference>
<dbReference type="Proteomes" id="UP000008148">
    <property type="component" value="Chromosome"/>
</dbReference>
<dbReference type="AlphaFoldDB" id="A8AHG9"/>
<organism evidence="1 2">
    <name type="scientific">Citrobacter koseri (strain ATCC BAA-895 / CDC 4225-83 / SGSC4696)</name>
    <dbReference type="NCBI Taxonomy" id="290338"/>
    <lineage>
        <taxon>Bacteria</taxon>
        <taxon>Pseudomonadati</taxon>
        <taxon>Pseudomonadota</taxon>
        <taxon>Gammaproteobacteria</taxon>
        <taxon>Enterobacterales</taxon>
        <taxon>Enterobacteriaceae</taxon>
        <taxon>Citrobacter</taxon>
    </lineage>
</organism>
<sequence>MLTHLIRPATCRHRRLRTSLRWHSHPCTTSCHRILPINAPPQSKTGRKRPVLMHELHCKNAQSELIGDPG</sequence>
<keyword evidence="2" id="KW-1185">Reference proteome</keyword>
<accession>A8AHG9</accession>
<evidence type="ECO:0000313" key="2">
    <source>
        <dbReference type="Proteomes" id="UP000008148"/>
    </source>
</evidence>
<protein>
    <submittedName>
        <fullName evidence="1">Uncharacterized protein</fullName>
    </submittedName>
</protein>
<dbReference type="HOGENOM" id="CLU_2750483_0_0_6"/>
<dbReference type="KEGG" id="cko:CKO_01802"/>
<proteinExistence type="predicted"/>